<dbReference type="STRING" id="1121117.SAMN02745977_01415"/>
<evidence type="ECO:0000259" key="8">
    <source>
        <dbReference type="PROSITE" id="PS51349"/>
    </source>
</evidence>
<dbReference type="InterPro" id="IPR037396">
    <property type="entry name" value="FMN_HAD"/>
</dbReference>
<evidence type="ECO:0000313" key="9">
    <source>
        <dbReference type="EMBL" id="SEN50398.1"/>
    </source>
</evidence>
<evidence type="ECO:0000256" key="7">
    <source>
        <dbReference type="PIRSR" id="PIRSR000138-2"/>
    </source>
</evidence>
<keyword evidence="10" id="KW-1185">Reference proteome</keyword>
<dbReference type="PROSITE" id="PS51349">
    <property type="entry name" value="FMN_HYDROXY_ACID_DH_2"/>
    <property type="match status" value="1"/>
</dbReference>
<dbReference type="OrthoDB" id="9770452at2"/>
<comment type="similarity">
    <text evidence="5">Belongs to the FMN-dependent alpha-hydroxy acid dehydrogenase family.</text>
</comment>
<dbReference type="InterPro" id="IPR012133">
    <property type="entry name" value="Alpha-hydoxy_acid_DH_FMN"/>
</dbReference>
<accession>A0A1H8H4I6</accession>
<comment type="cofactor">
    <cofactor evidence="1">
        <name>FMN</name>
        <dbReference type="ChEBI" id="CHEBI:58210"/>
    </cofactor>
</comment>
<feature type="binding site" evidence="7">
    <location>
        <position position="281"/>
    </location>
    <ligand>
        <name>FMN</name>
        <dbReference type="ChEBI" id="CHEBI:58210"/>
    </ligand>
</feature>
<dbReference type="SUPFAM" id="SSF51395">
    <property type="entry name" value="FMN-linked oxidoreductases"/>
    <property type="match status" value="1"/>
</dbReference>
<keyword evidence="2 7" id="KW-0285">Flavoprotein</keyword>
<dbReference type="GO" id="GO:0016614">
    <property type="term" value="F:oxidoreductase activity, acting on CH-OH group of donors"/>
    <property type="evidence" value="ECO:0007669"/>
    <property type="project" value="UniProtKB-ARBA"/>
</dbReference>
<feature type="active site" description="Proton acceptor" evidence="6">
    <location>
        <position position="283"/>
    </location>
</feature>
<dbReference type="EMBL" id="FOCW01000002">
    <property type="protein sequence ID" value="SEN50398.1"/>
    <property type="molecule type" value="Genomic_DNA"/>
</dbReference>
<dbReference type="InterPro" id="IPR013785">
    <property type="entry name" value="Aldolase_TIM"/>
</dbReference>
<dbReference type="GO" id="GO:0010181">
    <property type="term" value="F:FMN binding"/>
    <property type="evidence" value="ECO:0007669"/>
    <property type="project" value="InterPro"/>
</dbReference>
<dbReference type="PANTHER" id="PTHR10578:SF107">
    <property type="entry name" value="2-HYDROXYACID OXIDASE 1"/>
    <property type="match status" value="1"/>
</dbReference>
<reference evidence="9 10" key="1">
    <citation type="submission" date="2016-10" db="EMBL/GenBank/DDBJ databases">
        <authorList>
            <person name="de Groot N.N."/>
        </authorList>
    </citation>
    <scope>NUCLEOTIDE SEQUENCE [LARGE SCALE GENOMIC DNA]</scope>
    <source>
        <strain evidence="9 10">DSM 15123</strain>
    </source>
</reference>
<dbReference type="PANTHER" id="PTHR10578">
    <property type="entry name" value="S -2-HYDROXY-ACID OXIDASE-RELATED"/>
    <property type="match status" value="1"/>
</dbReference>
<evidence type="ECO:0000256" key="3">
    <source>
        <dbReference type="ARBA" id="ARBA00022643"/>
    </source>
</evidence>
<name>A0A1H8H4I6_9BURK</name>
<dbReference type="Proteomes" id="UP000199531">
    <property type="component" value="Unassembled WGS sequence"/>
</dbReference>
<feature type="binding site" evidence="7">
    <location>
        <position position="120"/>
    </location>
    <ligand>
        <name>FMN</name>
        <dbReference type="ChEBI" id="CHEBI:58210"/>
    </ligand>
</feature>
<evidence type="ECO:0000256" key="4">
    <source>
        <dbReference type="ARBA" id="ARBA00023002"/>
    </source>
</evidence>
<dbReference type="CDD" id="cd02809">
    <property type="entry name" value="alpha_hydroxyacid_oxid_FMN"/>
    <property type="match status" value="1"/>
</dbReference>
<evidence type="ECO:0000256" key="1">
    <source>
        <dbReference type="ARBA" id="ARBA00001917"/>
    </source>
</evidence>
<keyword evidence="3 7" id="KW-0288">FMN</keyword>
<feature type="binding site" evidence="7">
    <location>
        <begin position="314"/>
        <end position="318"/>
    </location>
    <ligand>
        <name>FMN</name>
        <dbReference type="ChEBI" id="CHEBI:58210"/>
    </ligand>
</feature>
<dbReference type="FunFam" id="3.20.20.70:FF:000029">
    <property type="entry name" value="L-lactate dehydrogenase"/>
    <property type="match status" value="1"/>
</dbReference>
<protein>
    <submittedName>
        <fullName evidence="9">4-hydroxymandelate oxidase</fullName>
    </submittedName>
</protein>
<dbReference type="InterPro" id="IPR000262">
    <property type="entry name" value="FMN-dep_DH"/>
</dbReference>
<dbReference type="Pfam" id="PF01070">
    <property type="entry name" value="FMN_dh"/>
    <property type="match status" value="1"/>
</dbReference>
<feature type="binding site" evidence="7">
    <location>
        <position position="286"/>
    </location>
    <ligand>
        <name>glyoxylate</name>
        <dbReference type="ChEBI" id="CHEBI:36655"/>
    </ligand>
</feature>
<feature type="binding site" evidence="7">
    <location>
        <position position="259"/>
    </location>
    <ligand>
        <name>FMN</name>
        <dbReference type="ChEBI" id="CHEBI:58210"/>
    </ligand>
</feature>
<dbReference type="Gene3D" id="3.20.20.70">
    <property type="entry name" value="Aldolase class I"/>
    <property type="match status" value="1"/>
</dbReference>
<keyword evidence="4" id="KW-0560">Oxidoreductase</keyword>
<gene>
    <name evidence="9" type="ORF">SAMN02745977_01415</name>
</gene>
<dbReference type="RefSeq" id="WP_091815889.1">
    <property type="nucleotide sequence ID" value="NZ_FOCW01000002.1"/>
</dbReference>
<proteinExistence type="inferred from homology"/>
<evidence type="ECO:0000256" key="5">
    <source>
        <dbReference type="ARBA" id="ARBA00024042"/>
    </source>
</evidence>
<evidence type="ECO:0000256" key="6">
    <source>
        <dbReference type="PIRSR" id="PIRSR000138-1"/>
    </source>
</evidence>
<feature type="domain" description="FMN hydroxy acid dehydrogenase" evidence="8">
    <location>
        <begin position="12"/>
        <end position="388"/>
    </location>
</feature>
<feature type="binding site" evidence="7">
    <location>
        <begin position="337"/>
        <end position="338"/>
    </location>
    <ligand>
        <name>FMN</name>
        <dbReference type="ChEBI" id="CHEBI:58210"/>
    </ligand>
</feature>
<sequence length="398" mass="42346">MTASIPLPRIEALPPGLVAPADFERQALATLDPATSAYFLGGAADQHTLRANSRAWSELQLRPRVLRSLAGGHTRIQLSGRTLDWPVLLAPIAHQRLAHPDGEIATAHAALACATGMVLSTQSSVAVEDIHAILHSEGADNAPPLWFQLYWQHSRSRTLALVRRAEAAGCEALVLTVDAPVQGVRDLERRTGFRVPTEFSAHQTDGLQASPAFPHLHALPAAPADHPSIGLCQGLAAQAPDWDDVQWLLQHTQLPVWLKGITHPEDAQLARELGATGLIVSNHGGRTLDTLPASATLLPAIRSAVDPDYPILVDGGIRRGTDIFKALALGANAVLIGRPQILGLAAAGAVGVTSVLRLLRDEFEACMTLCGCASVVDIGPRHLFPPAKSFLIDNDSHL</sequence>
<feature type="binding site" evidence="7">
    <location>
        <position position="185"/>
    </location>
    <ligand>
        <name>glyoxylate</name>
        <dbReference type="ChEBI" id="CHEBI:36655"/>
    </ligand>
</feature>
<dbReference type="AlphaFoldDB" id="A0A1H8H4I6"/>
<organism evidence="9 10">
    <name type="scientific">Brachymonas denitrificans DSM 15123</name>
    <dbReference type="NCBI Taxonomy" id="1121117"/>
    <lineage>
        <taxon>Bacteria</taxon>
        <taxon>Pseudomonadati</taxon>
        <taxon>Pseudomonadota</taxon>
        <taxon>Betaproteobacteria</taxon>
        <taxon>Burkholderiales</taxon>
        <taxon>Comamonadaceae</taxon>
        <taxon>Brachymonas</taxon>
    </lineage>
</organism>
<feature type="binding site" evidence="7">
    <location>
        <position position="148"/>
    </location>
    <ligand>
        <name>FMN</name>
        <dbReference type="ChEBI" id="CHEBI:58210"/>
    </ligand>
</feature>
<feature type="binding site" evidence="7">
    <location>
        <begin position="91"/>
        <end position="93"/>
    </location>
    <ligand>
        <name>FMN</name>
        <dbReference type="ChEBI" id="CHEBI:58210"/>
    </ligand>
</feature>
<feature type="binding site" evidence="7">
    <location>
        <position position="283"/>
    </location>
    <ligand>
        <name>glyoxylate</name>
        <dbReference type="ChEBI" id="CHEBI:36655"/>
    </ligand>
</feature>
<dbReference type="PIRSF" id="PIRSF000138">
    <property type="entry name" value="Al-hdrx_acd_dh"/>
    <property type="match status" value="1"/>
</dbReference>
<evidence type="ECO:0000256" key="2">
    <source>
        <dbReference type="ARBA" id="ARBA00022630"/>
    </source>
</evidence>
<feature type="binding site" evidence="7">
    <location>
        <position position="150"/>
    </location>
    <ligand>
        <name>glyoxylate</name>
        <dbReference type="ChEBI" id="CHEBI:36655"/>
    </ligand>
</feature>
<evidence type="ECO:0000313" key="10">
    <source>
        <dbReference type="Proteomes" id="UP000199531"/>
    </source>
</evidence>
<feature type="binding site" evidence="7">
    <location>
        <position position="176"/>
    </location>
    <ligand>
        <name>FMN</name>
        <dbReference type="ChEBI" id="CHEBI:58210"/>
    </ligand>
</feature>
<feature type="binding site" evidence="7">
    <location>
        <position position="38"/>
    </location>
    <ligand>
        <name>glyoxylate</name>
        <dbReference type="ChEBI" id="CHEBI:36655"/>
    </ligand>
</feature>